<evidence type="ECO:0000259" key="1">
    <source>
        <dbReference type="Pfam" id="PF01145"/>
    </source>
</evidence>
<dbReference type="InterPro" id="IPR050710">
    <property type="entry name" value="Band7/mec-2_domain"/>
</dbReference>
<reference evidence="2 3" key="1">
    <citation type="journal article" date="2019" name="Sci. Rep.">
        <title>Orb-weaving spider Araneus ventricosus genome elucidates the spidroin gene catalogue.</title>
        <authorList>
            <person name="Kono N."/>
            <person name="Nakamura H."/>
            <person name="Ohtoshi R."/>
            <person name="Moran D.A.P."/>
            <person name="Shinohara A."/>
            <person name="Yoshida Y."/>
            <person name="Fujiwara M."/>
            <person name="Mori M."/>
            <person name="Tomita M."/>
            <person name="Arakawa K."/>
        </authorList>
    </citation>
    <scope>NUCLEOTIDE SEQUENCE [LARGE SCALE GENOMIC DNA]</scope>
</reference>
<dbReference type="PANTHER" id="PTHR43327:SF10">
    <property type="entry name" value="STOMATIN-LIKE PROTEIN 2, MITOCHONDRIAL"/>
    <property type="match status" value="1"/>
</dbReference>
<dbReference type="PANTHER" id="PTHR43327">
    <property type="entry name" value="STOMATIN-LIKE PROTEIN 2, MITOCHONDRIAL"/>
    <property type="match status" value="1"/>
</dbReference>
<dbReference type="AlphaFoldDB" id="A0A4Y2M919"/>
<comment type="caution">
    <text evidence="2">The sequence shown here is derived from an EMBL/GenBank/DDBJ whole genome shotgun (WGS) entry which is preliminary data.</text>
</comment>
<accession>A0A4Y2M919</accession>
<dbReference type="GO" id="GO:0007005">
    <property type="term" value="P:mitochondrion organization"/>
    <property type="evidence" value="ECO:0007669"/>
    <property type="project" value="TreeGrafter"/>
</dbReference>
<feature type="domain" description="Band 7" evidence="1">
    <location>
        <begin position="44"/>
        <end position="99"/>
    </location>
</feature>
<dbReference type="Pfam" id="PF01145">
    <property type="entry name" value="Band_7"/>
    <property type="match status" value="1"/>
</dbReference>
<protein>
    <submittedName>
        <fullName evidence="2">Stomatin-like protein 2, mitochondrial</fullName>
    </submittedName>
</protein>
<organism evidence="2 3">
    <name type="scientific">Araneus ventricosus</name>
    <name type="common">Orbweaver spider</name>
    <name type="synonym">Epeira ventricosa</name>
    <dbReference type="NCBI Taxonomy" id="182803"/>
    <lineage>
        <taxon>Eukaryota</taxon>
        <taxon>Metazoa</taxon>
        <taxon>Ecdysozoa</taxon>
        <taxon>Arthropoda</taxon>
        <taxon>Chelicerata</taxon>
        <taxon>Arachnida</taxon>
        <taxon>Araneae</taxon>
        <taxon>Araneomorphae</taxon>
        <taxon>Entelegynae</taxon>
        <taxon>Araneoidea</taxon>
        <taxon>Araneidae</taxon>
        <taxon>Araneus</taxon>
    </lineage>
</organism>
<dbReference type="Proteomes" id="UP000499080">
    <property type="component" value="Unassembled WGS sequence"/>
</dbReference>
<gene>
    <name evidence="2" type="primary">Stoml2</name>
    <name evidence="2" type="ORF">AVEN_45373_1</name>
</gene>
<dbReference type="GO" id="GO:0005739">
    <property type="term" value="C:mitochondrion"/>
    <property type="evidence" value="ECO:0007669"/>
    <property type="project" value="TreeGrafter"/>
</dbReference>
<evidence type="ECO:0000313" key="3">
    <source>
        <dbReference type="Proteomes" id="UP000499080"/>
    </source>
</evidence>
<keyword evidence="3" id="KW-1185">Reference proteome</keyword>
<proteinExistence type="predicted"/>
<dbReference type="EMBL" id="BGPR01006946">
    <property type="protein sequence ID" value="GBN23072.1"/>
    <property type="molecule type" value="Genomic_DNA"/>
</dbReference>
<dbReference type="OrthoDB" id="434619at2759"/>
<sequence length="144" mass="16653">MPRQTSRNLGSLTQTQRILQLNFPQHDFVRHAQSTPFNTIIMFVPQQEAWIVERMGKFNRILQPGLNFLIPIVDRIKYVQSLKELAIDIPKQSAITLDRCFRQFETGLFKSLIAAAYCDLTSTVEPQLSKTLLTGTLFNRRQFP</sequence>
<evidence type="ECO:0000313" key="2">
    <source>
        <dbReference type="EMBL" id="GBN23072.1"/>
    </source>
</evidence>
<dbReference type="InterPro" id="IPR001107">
    <property type="entry name" value="Band_7"/>
</dbReference>
<name>A0A4Y2M919_ARAVE</name>